<feature type="transmembrane region" description="Helical" evidence="1">
    <location>
        <begin position="98"/>
        <end position="123"/>
    </location>
</feature>
<feature type="transmembrane region" description="Helical" evidence="1">
    <location>
        <begin position="65"/>
        <end position="86"/>
    </location>
</feature>
<dbReference type="OrthoDB" id="323306at2157"/>
<feature type="transmembrane region" description="Helical" evidence="1">
    <location>
        <begin position="16"/>
        <end position="34"/>
    </location>
</feature>
<keyword evidence="1" id="KW-0472">Membrane</keyword>
<gene>
    <name evidence="2" type="ORF">SAMN06269185_1735</name>
</gene>
<accession>A0A285NSJ5</accession>
<name>A0A285NSJ5_NATPI</name>
<dbReference type="Proteomes" id="UP000219453">
    <property type="component" value="Unassembled WGS sequence"/>
</dbReference>
<organism evidence="2 3">
    <name type="scientific">Natronoarchaeum philippinense</name>
    <dbReference type="NCBI Taxonomy" id="558529"/>
    <lineage>
        <taxon>Archaea</taxon>
        <taxon>Methanobacteriati</taxon>
        <taxon>Methanobacteriota</taxon>
        <taxon>Stenosarchaea group</taxon>
        <taxon>Halobacteria</taxon>
        <taxon>Halobacteriales</taxon>
        <taxon>Natronoarchaeaceae</taxon>
    </lineage>
</organism>
<sequence length="140" mass="15160">MPRRFDPEFEYARSPALWAWSATVVLGAAVVFLFRRPAWLLPSAFVAGGVAAVRGDLYDQSANDAFVGVLLGTMSLHPVIASYRLVVRSEFDALGDALFFAAALSAADLLVYGPLMLVLGYLGGVFVDYLRRRIGGPIAY</sequence>
<proteinExistence type="predicted"/>
<reference evidence="2 3" key="1">
    <citation type="submission" date="2017-09" db="EMBL/GenBank/DDBJ databases">
        <authorList>
            <person name="Ehlers B."/>
            <person name="Leendertz F.H."/>
        </authorList>
    </citation>
    <scope>NUCLEOTIDE SEQUENCE [LARGE SCALE GENOMIC DNA]</scope>
    <source>
        <strain evidence="2 3">DSM 27208</strain>
    </source>
</reference>
<keyword evidence="1" id="KW-1133">Transmembrane helix</keyword>
<dbReference type="AlphaFoldDB" id="A0A285NSJ5"/>
<keyword evidence="1" id="KW-0812">Transmembrane</keyword>
<dbReference type="EMBL" id="OBEJ01000002">
    <property type="protein sequence ID" value="SNZ12439.1"/>
    <property type="molecule type" value="Genomic_DNA"/>
</dbReference>
<keyword evidence="3" id="KW-1185">Reference proteome</keyword>
<evidence type="ECO:0000256" key="1">
    <source>
        <dbReference type="SAM" id="Phobius"/>
    </source>
</evidence>
<dbReference type="RefSeq" id="WP_097008674.1">
    <property type="nucleotide sequence ID" value="NZ_OBEJ01000002.1"/>
</dbReference>
<evidence type="ECO:0000313" key="3">
    <source>
        <dbReference type="Proteomes" id="UP000219453"/>
    </source>
</evidence>
<evidence type="ECO:0000313" key="2">
    <source>
        <dbReference type="EMBL" id="SNZ12439.1"/>
    </source>
</evidence>
<protein>
    <submittedName>
        <fullName evidence="2">Uncharacterized protein</fullName>
    </submittedName>
</protein>